<dbReference type="SUPFAM" id="SSF53448">
    <property type="entry name" value="Nucleotide-diphospho-sugar transferases"/>
    <property type="match status" value="1"/>
</dbReference>
<dbReference type="InterPro" id="IPR001173">
    <property type="entry name" value="Glyco_trans_2-like"/>
</dbReference>
<accession>A0A8B2PI56</accession>
<keyword evidence="3" id="KW-1185">Reference proteome</keyword>
<dbReference type="EMBL" id="AWFB01000035">
    <property type="protein sequence ID" value="RAN32209.1"/>
    <property type="molecule type" value="Genomic_DNA"/>
</dbReference>
<dbReference type="PANTHER" id="PTHR43685">
    <property type="entry name" value="GLYCOSYLTRANSFERASE"/>
    <property type="match status" value="1"/>
</dbReference>
<feature type="domain" description="Glycosyltransferase 2-like" evidence="1">
    <location>
        <begin position="5"/>
        <end position="174"/>
    </location>
</feature>
<dbReference type="AlphaFoldDB" id="A0A8B2PI56"/>
<dbReference type="InterPro" id="IPR029044">
    <property type="entry name" value="Nucleotide-diphossugar_trans"/>
</dbReference>
<dbReference type="Pfam" id="PF00535">
    <property type="entry name" value="Glycos_transf_2"/>
    <property type="match status" value="1"/>
</dbReference>
<protein>
    <recommendedName>
        <fullName evidence="1">Glycosyltransferase 2-like domain-containing protein</fullName>
    </recommendedName>
</protein>
<evidence type="ECO:0000313" key="3">
    <source>
        <dbReference type="Proteomes" id="UP000249123"/>
    </source>
</evidence>
<evidence type="ECO:0000259" key="1">
    <source>
        <dbReference type="Pfam" id="PF00535"/>
    </source>
</evidence>
<comment type="caution">
    <text evidence="2">The sequence shown here is derived from an EMBL/GenBank/DDBJ whole genome shotgun (WGS) entry which is preliminary data.</text>
</comment>
<evidence type="ECO:0000313" key="2">
    <source>
        <dbReference type="EMBL" id="RAN32209.1"/>
    </source>
</evidence>
<dbReference type="Gene3D" id="3.90.550.10">
    <property type="entry name" value="Spore Coat Polysaccharide Biosynthesis Protein SpsA, Chain A"/>
    <property type="match status" value="1"/>
</dbReference>
<dbReference type="RefSeq" id="WP_112061820.1">
    <property type="nucleotide sequence ID" value="NZ_AWFB01000035.1"/>
</dbReference>
<dbReference type="Proteomes" id="UP000249123">
    <property type="component" value="Unassembled WGS sequence"/>
</dbReference>
<sequence>MTEISVLIATRNGGDILRRTLQGYVDLDDQNTQWELIIVDNNSDDDETPQIIKEFQAKLPLIALHQPEPGKNCALNLGLASISSRRAVLSDDDAVPHDGFLKAWLDAFNRHPNADVFGASVIPSFDEPIPEWMSKHKPKFEELYARREGVPEGPIGADEIYGPNMAVRRKVFDEGMRFAEDIGPSFDQKNYAMGSETEFCQRAQAAGYKLVFARGPIVSHLVRHHQVQPDFISGRSYRLGKGAALKHWKSGMLKPRGKSLLRTLASAAKYQVKLLPLRLKKLSPDPLVRFCANWDSQFLRGYREEALDLKRQYFSSPQKGV</sequence>
<organism evidence="2 3">
    <name type="scientific">Hyphomonas pacifica</name>
    <dbReference type="NCBI Taxonomy" id="1280941"/>
    <lineage>
        <taxon>Bacteria</taxon>
        <taxon>Pseudomonadati</taxon>
        <taxon>Pseudomonadota</taxon>
        <taxon>Alphaproteobacteria</taxon>
        <taxon>Hyphomonadales</taxon>
        <taxon>Hyphomonadaceae</taxon>
        <taxon>Hyphomonas</taxon>
    </lineage>
</organism>
<gene>
    <name evidence="2" type="ORF">HY3_15225</name>
</gene>
<proteinExistence type="predicted"/>
<name>A0A8B2PI56_9PROT</name>
<dbReference type="InterPro" id="IPR050834">
    <property type="entry name" value="Glycosyltransf_2"/>
</dbReference>
<reference evidence="2 3" key="1">
    <citation type="submission" date="2013-04" db="EMBL/GenBank/DDBJ databases">
        <title>Hyphomonas sp. T24B3 Genome Sequencing.</title>
        <authorList>
            <person name="Lai Q."/>
            <person name="Shao Z."/>
        </authorList>
    </citation>
    <scope>NUCLEOTIDE SEQUENCE [LARGE SCALE GENOMIC DNA]</scope>
    <source>
        <strain evidence="2 3">T24B3</strain>
    </source>
</reference>
<dbReference type="PANTHER" id="PTHR43685:SF2">
    <property type="entry name" value="GLYCOSYLTRANSFERASE 2-LIKE DOMAIN-CONTAINING PROTEIN"/>
    <property type="match status" value="1"/>
</dbReference>